<comment type="caution">
    <text evidence="1">The sequence shown here is derived from an EMBL/GenBank/DDBJ whole genome shotgun (WGS) entry which is preliminary data.</text>
</comment>
<organism evidence="1 2">
    <name type="scientific">Marivirga aurantiaca</name>
    <dbReference type="NCBI Taxonomy" id="2802615"/>
    <lineage>
        <taxon>Bacteria</taxon>
        <taxon>Pseudomonadati</taxon>
        <taxon>Bacteroidota</taxon>
        <taxon>Cytophagia</taxon>
        <taxon>Cytophagales</taxon>
        <taxon>Marivirgaceae</taxon>
        <taxon>Marivirga</taxon>
    </lineage>
</organism>
<dbReference type="Proteomes" id="UP000611723">
    <property type="component" value="Unassembled WGS sequence"/>
</dbReference>
<dbReference type="RefSeq" id="WP_201429720.1">
    <property type="nucleotide sequence ID" value="NZ_JAEQBW010000001.1"/>
</dbReference>
<dbReference type="Pfam" id="PF13030">
    <property type="entry name" value="DUF3891"/>
    <property type="match status" value="1"/>
</dbReference>
<dbReference type="InterPro" id="IPR024992">
    <property type="entry name" value="DUF3891"/>
</dbReference>
<dbReference type="EMBL" id="JAEQBW010000001">
    <property type="protein sequence ID" value="MBK6264042.1"/>
    <property type="molecule type" value="Genomic_DNA"/>
</dbReference>
<gene>
    <name evidence="1" type="ORF">JKA74_03250</name>
</gene>
<protein>
    <submittedName>
        <fullName evidence="1">DUF3891 family protein</fullName>
    </submittedName>
</protein>
<keyword evidence="2" id="KW-1185">Reference proteome</keyword>
<proteinExistence type="predicted"/>
<accession>A0A935C6Z0</accession>
<evidence type="ECO:0000313" key="2">
    <source>
        <dbReference type="Proteomes" id="UP000611723"/>
    </source>
</evidence>
<dbReference type="AlphaFoldDB" id="A0A935C6Z0"/>
<name>A0A935C6Z0_9BACT</name>
<sequence>MIVNHTSSGWLIITQRSHALLSAQICAQWKKDKQPDRWIDTLMATAEHDDANNELEKQDILEENGTPKNYRKNSFDKGYCDKLLNMAMTRGRYITLLISRHIQFLYGDERNAKSYCKGLQKLESSWLKEANCTRDEINKSYKLLEFCDAFSLLICENVIQPEERKIEISNGPDGKPYQVFLRKGEGLIVSPWPFEVENFTVYYETRLLQQLSFKSASVFKKAFHSVPVNMCKMLISKR</sequence>
<evidence type="ECO:0000313" key="1">
    <source>
        <dbReference type="EMBL" id="MBK6264042.1"/>
    </source>
</evidence>
<reference evidence="1" key="1">
    <citation type="submission" date="2021-01" db="EMBL/GenBank/DDBJ databases">
        <title>Marivirga aurantiaca sp. nov., isolated from intertidal surface sediments.</title>
        <authorList>
            <person name="Zhang M."/>
        </authorList>
    </citation>
    <scope>NUCLEOTIDE SEQUENCE</scope>
    <source>
        <strain evidence="1">S37H4</strain>
    </source>
</reference>